<evidence type="ECO:0000256" key="3">
    <source>
        <dbReference type="SAM" id="SignalP"/>
    </source>
</evidence>
<name>A0A6J8EVX6_MYTCO</name>
<accession>A0A6J8EVX6</accession>
<keyword evidence="2" id="KW-0964">Secreted</keyword>
<feature type="signal peptide" evidence="3">
    <location>
        <begin position="1"/>
        <end position="24"/>
    </location>
</feature>
<evidence type="ECO:0000256" key="1">
    <source>
        <dbReference type="ARBA" id="ARBA00004613"/>
    </source>
</evidence>
<dbReference type="Proteomes" id="UP000507470">
    <property type="component" value="Unassembled WGS sequence"/>
</dbReference>
<evidence type="ECO:0000259" key="4">
    <source>
        <dbReference type="PROSITE" id="PS50871"/>
    </source>
</evidence>
<dbReference type="Gene3D" id="2.60.120.40">
    <property type="match status" value="1"/>
</dbReference>
<dbReference type="OrthoDB" id="10071402at2759"/>
<evidence type="ECO:0000313" key="6">
    <source>
        <dbReference type="Proteomes" id="UP000507470"/>
    </source>
</evidence>
<evidence type="ECO:0000256" key="2">
    <source>
        <dbReference type="ARBA" id="ARBA00022525"/>
    </source>
</evidence>
<dbReference type="PROSITE" id="PS50871">
    <property type="entry name" value="C1Q"/>
    <property type="match status" value="1"/>
</dbReference>
<keyword evidence="6" id="KW-1185">Reference proteome</keyword>
<dbReference type="AlphaFoldDB" id="A0A6J8EVX6"/>
<dbReference type="InterPro" id="IPR050392">
    <property type="entry name" value="Collagen/C1q_domain"/>
</dbReference>
<dbReference type="PANTHER" id="PTHR15427">
    <property type="entry name" value="EMILIN ELASTIN MICROFIBRIL INTERFACE-LOCATED PROTEIN ELASTIN MICROFIBRIL INTERFACER"/>
    <property type="match status" value="1"/>
</dbReference>
<dbReference type="Pfam" id="PF00386">
    <property type="entry name" value="C1q"/>
    <property type="match status" value="1"/>
</dbReference>
<dbReference type="GO" id="GO:0005576">
    <property type="term" value="C:extracellular region"/>
    <property type="evidence" value="ECO:0007669"/>
    <property type="project" value="UniProtKB-SubCell"/>
</dbReference>
<dbReference type="EMBL" id="CACVKT020009828">
    <property type="protein sequence ID" value="CAC5423615.1"/>
    <property type="molecule type" value="Genomic_DNA"/>
</dbReference>
<reference evidence="5 6" key="1">
    <citation type="submission" date="2020-06" db="EMBL/GenBank/DDBJ databases">
        <authorList>
            <person name="Li R."/>
            <person name="Bekaert M."/>
        </authorList>
    </citation>
    <scope>NUCLEOTIDE SEQUENCE [LARGE SCALE GENOMIC DNA]</scope>
    <source>
        <strain evidence="6">wild</strain>
    </source>
</reference>
<dbReference type="SMART" id="SM00110">
    <property type="entry name" value="C1Q"/>
    <property type="match status" value="1"/>
</dbReference>
<proteinExistence type="predicted"/>
<feature type="chain" id="PRO_5026852165" evidence="3">
    <location>
        <begin position="25"/>
        <end position="150"/>
    </location>
</feature>
<dbReference type="InterPro" id="IPR001073">
    <property type="entry name" value="C1q_dom"/>
</dbReference>
<keyword evidence="3" id="KW-0732">Signal</keyword>
<protein>
    <submittedName>
        <fullName evidence="5">C1QL</fullName>
    </submittedName>
</protein>
<dbReference type="InterPro" id="IPR008983">
    <property type="entry name" value="Tumour_necrosis_fac-like_dom"/>
</dbReference>
<comment type="subcellular location">
    <subcellularLocation>
        <location evidence="1">Secreted</location>
    </subcellularLocation>
</comment>
<dbReference type="SUPFAM" id="SSF49842">
    <property type="entry name" value="TNF-like"/>
    <property type="match status" value="1"/>
</dbReference>
<organism evidence="5 6">
    <name type="scientific">Mytilus coruscus</name>
    <name type="common">Sea mussel</name>
    <dbReference type="NCBI Taxonomy" id="42192"/>
    <lineage>
        <taxon>Eukaryota</taxon>
        <taxon>Metazoa</taxon>
        <taxon>Spiralia</taxon>
        <taxon>Lophotrochozoa</taxon>
        <taxon>Mollusca</taxon>
        <taxon>Bivalvia</taxon>
        <taxon>Autobranchia</taxon>
        <taxon>Pteriomorphia</taxon>
        <taxon>Mytilida</taxon>
        <taxon>Mytiloidea</taxon>
        <taxon>Mytilidae</taxon>
        <taxon>Mytilinae</taxon>
        <taxon>Mytilus</taxon>
    </lineage>
</organism>
<dbReference type="PANTHER" id="PTHR15427:SF50">
    <property type="entry name" value="COMPLEMENT C1Q TUMOR NECROSIS FACTOR-RELATED PROTEIN 2-LIKE"/>
    <property type="match status" value="1"/>
</dbReference>
<evidence type="ECO:0000313" key="5">
    <source>
        <dbReference type="EMBL" id="CAC5423615.1"/>
    </source>
</evidence>
<sequence>MFNMLFLLFIPVLLFCGQLTTVKGDCNRKLGNSGHDHLPRRKDFPAFTAYRSSPQSLSVNEVIKLFDKVWTNNGNGYDPSSGVFTAKLAGLYHFAAVVVSTSGGTLFVRLFHNNTNISASFITEKGYKYGTFDVVLSLEKGDKVSIKIRS</sequence>
<gene>
    <name evidence="5" type="ORF">MCOR_55599</name>
</gene>
<feature type="domain" description="C1q" evidence="4">
    <location>
        <begin position="40"/>
        <end position="150"/>
    </location>
</feature>
<dbReference type="PRINTS" id="PR00007">
    <property type="entry name" value="COMPLEMNTC1Q"/>
</dbReference>